<sequence>MSTKIEDLAEPFRTKAWAFIADLKANTSNFKCMGSDGCIVLETLRSQDTQIAYFSRLLASCAPTKYRRQAVKFVQALYKRAALYEIGEREAIKPVTWTMESRHLEGLAIDIWPTKKGRIWWAPKTWEGWARMAEIAARHGIEAGYTWPGDEQDPAHFQEARE</sequence>
<dbReference type="GO" id="GO:0008233">
    <property type="term" value="F:peptidase activity"/>
    <property type="evidence" value="ECO:0007669"/>
    <property type="project" value="InterPro"/>
</dbReference>
<feature type="domain" description="Peptidase M15C" evidence="1">
    <location>
        <begin position="98"/>
        <end position="158"/>
    </location>
</feature>
<dbReference type="Gene3D" id="3.30.1380.10">
    <property type="match status" value="1"/>
</dbReference>
<proteinExistence type="predicted"/>
<protein>
    <recommendedName>
        <fullName evidence="1">Peptidase M15C domain-containing protein</fullName>
    </recommendedName>
</protein>
<dbReference type="InterPro" id="IPR009045">
    <property type="entry name" value="Zn_M74/Hedgehog-like"/>
</dbReference>
<evidence type="ECO:0000313" key="2">
    <source>
        <dbReference type="EMBL" id="MPL66048.1"/>
    </source>
</evidence>
<organism evidence="2">
    <name type="scientific">bioreactor metagenome</name>
    <dbReference type="NCBI Taxonomy" id="1076179"/>
    <lineage>
        <taxon>unclassified sequences</taxon>
        <taxon>metagenomes</taxon>
        <taxon>ecological metagenomes</taxon>
    </lineage>
</organism>
<dbReference type="EMBL" id="VSSQ01000030">
    <property type="protein sequence ID" value="MPL66048.1"/>
    <property type="molecule type" value="Genomic_DNA"/>
</dbReference>
<dbReference type="SUPFAM" id="SSF55166">
    <property type="entry name" value="Hedgehog/DD-peptidase"/>
    <property type="match status" value="1"/>
</dbReference>
<name>A0A644TGE3_9ZZZZ</name>
<accession>A0A644TGE3</accession>
<dbReference type="AlphaFoldDB" id="A0A644TGE3"/>
<gene>
    <name evidence="2" type="ORF">SDC9_11716</name>
</gene>
<reference evidence="2" key="1">
    <citation type="submission" date="2019-08" db="EMBL/GenBank/DDBJ databases">
        <authorList>
            <person name="Kucharzyk K."/>
            <person name="Murdoch R.W."/>
            <person name="Higgins S."/>
            <person name="Loffler F."/>
        </authorList>
    </citation>
    <scope>NUCLEOTIDE SEQUENCE</scope>
</reference>
<dbReference type="Pfam" id="PF13539">
    <property type="entry name" value="Peptidase_M15_4"/>
    <property type="match status" value="1"/>
</dbReference>
<comment type="caution">
    <text evidence="2">The sequence shown here is derived from an EMBL/GenBank/DDBJ whole genome shotgun (WGS) entry which is preliminary data.</text>
</comment>
<dbReference type="InterPro" id="IPR039561">
    <property type="entry name" value="Peptidase_M15C"/>
</dbReference>
<evidence type="ECO:0000259" key="1">
    <source>
        <dbReference type="Pfam" id="PF13539"/>
    </source>
</evidence>